<evidence type="ECO:0000313" key="4">
    <source>
        <dbReference type="Proteomes" id="UP001281410"/>
    </source>
</evidence>
<dbReference type="GO" id="GO:0015297">
    <property type="term" value="F:antiporter activity"/>
    <property type="evidence" value="ECO:0007669"/>
    <property type="project" value="InterPro"/>
</dbReference>
<comment type="caution">
    <text evidence="3">The sequence shown here is derived from an EMBL/GenBank/DDBJ whole genome shotgun (WGS) entry which is preliminary data.</text>
</comment>
<keyword evidence="2" id="KW-0472">Membrane</keyword>
<sequence>MFVFACPILKFIGQPTLVSEQTSVVALWLIPFHLSFSFQFPLQRFLRCQLKIAVTAWVSAATLLVHMIVGELLLQDIDYSGWLYAHTEVVVDTLSICITIYAWESMISLGFFAATEVRVANELGAGNASGAKFATIVSVIHSLLIGLLFWSIIVAILEKLAMIFTSSADVIKMANELAVL</sequence>
<dbReference type="PANTHER" id="PTHR11206">
    <property type="entry name" value="MULTIDRUG RESISTANCE PROTEIN"/>
    <property type="match status" value="1"/>
</dbReference>
<evidence type="ECO:0000256" key="2">
    <source>
        <dbReference type="SAM" id="Phobius"/>
    </source>
</evidence>
<dbReference type="GO" id="GO:0016020">
    <property type="term" value="C:membrane"/>
    <property type="evidence" value="ECO:0007669"/>
    <property type="project" value="InterPro"/>
</dbReference>
<comment type="similarity">
    <text evidence="1">Belongs to the multi antimicrobial extrusion (MATE) (TC 2.A.66.1) family.</text>
</comment>
<keyword evidence="4" id="KW-1185">Reference proteome</keyword>
<dbReference type="EMBL" id="JANJYJ010000001">
    <property type="protein sequence ID" value="KAK3230155.1"/>
    <property type="molecule type" value="Genomic_DNA"/>
</dbReference>
<dbReference type="InterPro" id="IPR002528">
    <property type="entry name" value="MATE_fam"/>
</dbReference>
<keyword evidence="2" id="KW-1133">Transmembrane helix</keyword>
<feature type="transmembrane region" description="Helical" evidence="2">
    <location>
        <begin position="133"/>
        <end position="157"/>
    </location>
</feature>
<dbReference type="AlphaFoldDB" id="A0AAE0EKV5"/>
<proteinExistence type="inferred from homology"/>
<dbReference type="Proteomes" id="UP001281410">
    <property type="component" value="Unassembled WGS sequence"/>
</dbReference>
<keyword evidence="2" id="KW-0812">Transmembrane</keyword>
<dbReference type="GO" id="GO:0042910">
    <property type="term" value="F:xenobiotic transmembrane transporter activity"/>
    <property type="evidence" value="ECO:0007669"/>
    <property type="project" value="InterPro"/>
</dbReference>
<feature type="transmembrane region" description="Helical" evidence="2">
    <location>
        <begin position="54"/>
        <end position="74"/>
    </location>
</feature>
<organism evidence="3 4">
    <name type="scientific">Dipteronia sinensis</name>
    <dbReference type="NCBI Taxonomy" id="43782"/>
    <lineage>
        <taxon>Eukaryota</taxon>
        <taxon>Viridiplantae</taxon>
        <taxon>Streptophyta</taxon>
        <taxon>Embryophyta</taxon>
        <taxon>Tracheophyta</taxon>
        <taxon>Spermatophyta</taxon>
        <taxon>Magnoliopsida</taxon>
        <taxon>eudicotyledons</taxon>
        <taxon>Gunneridae</taxon>
        <taxon>Pentapetalae</taxon>
        <taxon>rosids</taxon>
        <taxon>malvids</taxon>
        <taxon>Sapindales</taxon>
        <taxon>Sapindaceae</taxon>
        <taxon>Hippocastanoideae</taxon>
        <taxon>Acereae</taxon>
        <taxon>Dipteronia</taxon>
    </lineage>
</organism>
<name>A0AAE0EKV5_9ROSI</name>
<evidence type="ECO:0000256" key="1">
    <source>
        <dbReference type="ARBA" id="ARBA00010199"/>
    </source>
</evidence>
<evidence type="ECO:0000313" key="3">
    <source>
        <dbReference type="EMBL" id="KAK3230155.1"/>
    </source>
</evidence>
<gene>
    <name evidence="3" type="ORF">Dsin_002036</name>
</gene>
<reference evidence="3" key="1">
    <citation type="journal article" date="2023" name="Plant J.">
        <title>Genome sequences and population genomics provide insights into the demographic history, inbreeding, and mutation load of two 'living fossil' tree species of Dipteronia.</title>
        <authorList>
            <person name="Feng Y."/>
            <person name="Comes H.P."/>
            <person name="Chen J."/>
            <person name="Zhu S."/>
            <person name="Lu R."/>
            <person name="Zhang X."/>
            <person name="Li P."/>
            <person name="Qiu J."/>
            <person name="Olsen K.M."/>
            <person name="Qiu Y."/>
        </authorList>
    </citation>
    <scope>NUCLEOTIDE SEQUENCE</scope>
    <source>
        <strain evidence="3">NBL</strain>
    </source>
</reference>
<accession>A0AAE0EKV5</accession>
<dbReference type="Pfam" id="PF01554">
    <property type="entry name" value="MatE"/>
    <property type="match status" value="2"/>
</dbReference>
<protein>
    <submittedName>
        <fullName evidence="3">Uncharacterized protein</fullName>
    </submittedName>
</protein>